<comment type="subcellular location">
    <subcellularLocation>
        <location evidence="1">Membrane</location>
        <topology evidence="1">Multi-pass membrane protein</topology>
    </subcellularLocation>
</comment>
<sequence>MTIIIGFALVWAGAFKLLSRRAPIAAAQSGLSRLVGTTHVVKAFRALGAVELVVAASLLVTPIPAIALCVAFLAYLAYTRVLSPESSCGCTSARKTPIGWRSFTYTGGLLLIGVGALAGLSAPWWGIVALAVALAAVNPDLDRFWLTPFRHLKVRLTHPLQEATSDEVPLLATIQQLQRSDAYRRVGALLRSDVVESWDEGEWRLVRYSVTHDGRPANAIFAVPRLTNHPERVRLAIVE</sequence>
<comment type="caution">
    <text evidence="7">The sequence shown here is derived from an EMBL/GenBank/DDBJ whole genome shotgun (WGS) entry which is preliminary data.</text>
</comment>
<evidence type="ECO:0000256" key="5">
    <source>
        <dbReference type="SAM" id="Phobius"/>
    </source>
</evidence>
<dbReference type="RefSeq" id="WP_203909633.1">
    <property type="nucleotide sequence ID" value="NZ_BONY01000021.1"/>
</dbReference>
<reference evidence="7" key="1">
    <citation type="submission" date="2021-01" db="EMBL/GenBank/DDBJ databases">
        <title>Whole genome shotgun sequence of Rhizocola hellebori NBRC 109834.</title>
        <authorList>
            <person name="Komaki H."/>
            <person name="Tamura T."/>
        </authorList>
    </citation>
    <scope>NUCLEOTIDE SEQUENCE</scope>
    <source>
        <strain evidence="7">NBRC 109834</strain>
    </source>
</reference>
<organism evidence="7 8">
    <name type="scientific">Rhizocola hellebori</name>
    <dbReference type="NCBI Taxonomy" id="1392758"/>
    <lineage>
        <taxon>Bacteria</taxon>
        <taxon>Bacillati</taxon>
        <taxon>Actinomycetota</taxon>
        <taxon>Actinomycetes</taxon>
        <taxon>Micromonosporales</taxon>
        <taxon>Micromonosporaceae</taxon>
        <taxon>Rhizocola</taxon>
    </lineage>
</organism>
<feature type="domain" description="Methylamine utilisation protein MauE" evidence="6">
    <location>
        <begin position="2"/>
        <end position="117"/>
    </location>
</feature>
<evidence type="ECO:0000259" key="6">
    <source>
        <dbReference type="Pfam" id="PF07291"/>
    </source>
</evidence>
<protein>
    <recommendedName>
        <fullName evidence="6">Methylamine utilisation protein MauE domain-containing protein</fullName>
    </recommendedName>
</protein>
<evidence type="ECO:0000256" key="3">
    <source>
        <dbReference type="ARBA" id="ARBA00022989"/>
    </source>
</evidence>
<gene>
    <name evidence="7" type="ORF">Rhe02_38670</name>
</gene>
<dbReference type="AlphaFoldDB" id="A0A8J3VGT6"/>
<feature type="transmembrane region" description="Helical" evidence="5">
    <location>
        <begin position="51"/>
        <end position="78"/>
    </location>
</feature>
<dbReference type="EMBL" id="BONY01000021">
    <property type="protein sequence ID" value="GIH05800.1"/>
    <property type="molecule type" value="Genomic_DNA"/>
</dbReference>
<keyword evidence="4 5" id="KW-0472">Membrane</keyword>
<accession>A0A8J3VGT6</accession>
<keyword evidence="2 5" id="KW-0812">Transmembrane</keyword>
<evidence type="ECO:0000256" key="4">
    <source>
        <dbReference type="ARBA" id="ARBA00023136"/>
    </source>
</evidence>
<name>A0A8J3VGT6_9ACTN</name>
<evidence type="ECO:0000256" key="2">
    <source>
        <dbReference type="ARBA" id="ARBA00022692"/>
    </source>
</evidence>
<dbReference type="GO" id="GO:0016020">
    <property type="term" value="C:membrane"/>
    <property type="evidence" value="ECO:0007669"/>
    <property type="project" value="UniProtKB-SubCell"/>
</dbReference>
<keyword evidence="3 5" id="KW-1133">Transmembrane helix</keyword>
<dbReference type="InterPro" id="IPR009908">
    <property type="entry name" value="Methylamine_util_MauE"/>
</dbReference>
<dbReference type="Pfam" id="PF07291">
    <property type="entry name" value="MauE"/>
    <property type="match status" value="1"/>
</dbReference>
<evidence type="ECO:0000256" key="1">
    <source>
        <dbReference type="ARBA" id="ARBA00004141"/>
    </source>
</evidence>
<dbReference type="Proteomes" id="UP000612899">
    <property type="component" value="Unassembled WGS sequence"/>
</dbReference>
<dbReference type="GO" id="GO:0030416">
    <property type="term" value="P:methylamine metabolic process"/>
    <property type="evidence" value="ECO:0007669"/>
    <property type="project" value="InterPro"/>
</dbReference>
<evidence type="ECO:0000313" key="7">
    <source>
        <dbReference type="EMBL" id="GIH05800.1"/>
    </source>
</evidence>
<keyword evidence="8" id="KW-1185">Reference proteome</keyword>
<evidence type="ECO:0000313" key="8">
    <source>
        <dbReference type="Proteomes" id="UP000612899"/>
    </source>
</evidence>
<proteinExistence type="predicted"/>